<comment type="caution">
    <text evidence="9">The sequence shown here is derived from an EMBL/GenBank/DDBJ whole genome shotgun (WGS) entry which is preliminary data.</text>
</comment>
<feature type="domain" description="p-hydroxybenzoic acid efflux pump subunit AaeA-like beta-barrel" evidence="8">
    <location>
        <begin position="266"/>
        <end position="360"/>
    </location>
</feature>
<dbReference type="GO" id="GO:0055085">
    <property type="term" value="P:transmembrane transport"/>
    <property type="evidence" value="ECO:0007669"/>
    <property type="project" value="InterPro"/>
</dbReference>
<feature type="domain" description="Multidrug resistance protein MdtA-like barrel-sandwich hybrid" evidence="7">
    <location>
        <begin position="52"/>
        <end position="259"/>
    </location>
</feature>
<name>A0A556MJ83_9FLAO</name>
<evidence type="ECO:0000256" key="4">
    <source>
        <dbReference type="ARBA" id="ARBA00023136"/>
    </source>
</evidence>
<dbReference type="SUPFAM" id="SSF111369">
    <property type="entry name" value="HlyD-like secretion proteins"/>
    <property type="match status" value="3"/>
</dbReference>
<keyword evidence="2 6" id="KW-0812">Transmembrane</keyword>
<keyword evidence="5" id="KW-0175">Coiled coil</keyword>
<dbReference type="GO" id="GO:0016020">
    <property type="term" value="C:membrane"/>
    <property type="evidence" value="ECO:0007669"/>
    <property type="project" value="UniProtKB-SubCell"/>
</dbReference>
<protein>
    <submittedName>
        <fullName evidence="9">HlyD family secretion protein</fullName>
    </submittedName>
</protein>
<organism evidence="9 10">
    <name type="scientific">Fluviicola chungangensis</name>
    <dbReference type="NCBI Taxonomy" id="2597671"/>
    <lineage>
        <taxon>Bacteria</taxon>
        <taxon>Pseudomonadati</taxon>
        <taxon>Bacteroidota</taxon>
        <taxon>Flavobacteriia</taxon>
        <taxon>Flavobacteriales</taxon>
        <taxon>Crocinitomicaceae</taxon>
        <taxon>Fluviicola</taxon>
    </lineage>
</organism>
<dbReference type="PANTHER" id="PTHR30386">
    <property type="entry name" value="MEMBRANE FUSION SUBUNIT OF EMRAB-TOLC MULTIDRUG EFFLUX PUMP"/>
    <property type="match status" value="1"/>
</dbReference>
<feature type="transmembrane region" description="Helical" evidence="6">
    <location>
        <begin position="18"/>
        <end position="37"/>
    </location>
</feature>
<dbReference type="Gene3D" id="1.10.287.470">
    <property type="entry name" value="Helix hairpin bin"/>
    <property type="match status" value="1"/>
</dbReference>
<feature type="coiled-coil region" evidence="5">
    <location>
        <begin position="85"/>
        <end position="192"/>
    </location>
</feature>
<keyword evidence="3 6" id="KW-1133">Transmembrane helix</keyword>
<dbReference type="Gene3D" id="2.40.30.170">
    <property type="match status" value="1"/>
</dbReference>
<dbReference type="Pfam" id="PF25917">
    <property type="entry name" value="BSH_RND"/>
    <property type="match status" value="1"/>
</dbReference>
<accession>A0A556MJ83</accession>
<evidence type="ECO:0000256" key="5">
    <source>
        <dbReference type="SAM" id="Coils"/>
    </source>
</evidence>
<dbReference type="Pfam" id="PF25963">
    <property type="entry name" value="Beta-barrel_AAEA"/>
    <property type="match status" value="1"/>
</dbReference>
<proteinExistence type="predicted"/>
<evidence type="ECO:0000256" key="2">
    <source>
        <dbReference type="ARBA" id="ARBA00022692"/>
    </source>
</evidence>
<evidence type="ECO:0000259" key="7">
    <source>
        <dbReference type="Pfam" id="PF25917"/>
    </source>
</evidence>
<dbReference type="EMBL" id="VLPL01000010">
    <property type="protein sequence ID" value="TSJ39926.1"/>
    <property type="molecule type" value="Genomic_DNA"/>
</dbReference>
<dbReference type="PANTHER" id="PTHR30386:SF26">
    <property type="entry name" value="TRANSPORT PROTEIN COMB"/>
    <property type="match status" value="1"/>
</dbReference>
<comment type="subcellular location">
    <subcellularLocation>
        <location evidence="1">Membrane</location>
        <topology evidence="1">Single-pass membrane protein</topology>
    </subcellularLocation>
</comment>
<dbReference type="Gene3D" id="2.40.50.100">
    <property type="match status" value="1"/>
</dbReference>
<dbReference type="OrthoDB" id="9811754at2"/>
<keyword evidence="4 6" id="KW-0472">Membrane</keyword>
<dbReference type="InterPro" id="IPR058634">
    <property type="entry name" value="AaeA-lik-b-barrel"/>
</dbReference>
<reference evidence="9 10" key="1">
    <citation type="submission" date="2019-07" db="EMBL/GenBank/DDBJ databases">
        <authorList>
            <person name="Huq M.A."/>
        </authorList>
    </citation>
    <scope>NUCLEOTIDE SEQUENCE [LARGE SCALE GENOMIC DNA]</scope>
    <source>
        <strain evidence="9 10">MAH-3</strain>
    </source>
</reference>
<dbReference type="InterPro" id="IPR050739">
    <property type="entry name" value="MFP"/>
</dbReference>
<dbReference type="InterPro" id="IPR058625">
    <property type="entry name" value="MdtA-like_BSH"/>
</dbReference>
<dbReference type="AlphaFoldDB" id="A0A556MJ83"/>
<keyword evidence="10" id="KW-1185">Reference proteome</keyword>
<evidence type="ECO:0000313" key="10">
    <source>
        <dbReference type="Proteomes" id="UP000316008"/>
    </source>
</evidence>
<evidence type="ECO:0000256" key="3">
    <source>
        <dbReference type="ARBA" id="ARBA00022989"/>
    </source>
</evidence>
<dbReference type="PRINTS" id="PR01490">
    <property type="entry name" value="RTXTOXIND"/>
</dbReference>
<evidence type="ECO:0000313" key="9">
    <source>
        <dbReference type="EMBL" id="TSJ39926.1"/>
    </source>
</evidence>
<gene>
    <name evidence="9" type="ORF">FO442_16595</name>
</gene>
<dbReference type="Proteomes" id="UP000316008">
    <property type="component" value="Unassembled WGS sequence"/>
</dbReference>
<evidence type="ECO:0000256" key="6">
    <source>
        <dbReference type="SAM" id="Phobius"/>
    </source>
</evidence>
<evidence type="ECO:0000256" key="1">
    <source>
        <dbReference type="ARBA" id="ARBA00004167"/>
    </source>
</evidence>
<sequence length="363" mass="39136">MEKENKTEKKKKGSKMRFIIIGIVAAVAAGVIIFLMGGNTESTDNAQLDANIIPIRSSITGYVKEVLFEDNQEVKKGQLLVTIDDVEYKAKVAQAEAALENAKANLNAVKSNAVASNQSASAAMFSTETTQESINSAKARLNKAKEDNKRTKNMFAAKAATQAELDNSNAELEVAQATYDSALKQLKVAQSQSAGVKSQALGQVSMISLAEALIRQREAELKLALTQLDYATIEAPCDGIVSKRSVEVGQYVSTGQAVCSAIDNSSLWVTANFKETQLENMKIGQPVEIKVDAYPHIKLSGKLNSFVGATGAKFSLLPPDNSTGNFVKIVQRVPVKITIDHLTKEEMKMLFPGLSAYVSVKVK</sequence>
<evidence type="ECO:0000259" key="8">
    <source>
        <dbReference type="Pfam" id="PF25963"/>
    </source>
</evidence>